<dbReference type="VEuPathDB" id="PlasmoDB:PocGH01_14037600"/>
<name>A0A1D3U9X3_PLAOA</name>
<dbReference type="VEuPathDB" id="PlasmoDB:POWCR01_140032000"/>
<organism evidence="4 5">
    <name type="scientific">Plasmodium ovale</name>
    <name type="common">malaria parasite P. ovale</name>
    <dbReference type="NCBI Taxonomy" id="36330"/>
    <lineage>
        <taxon>Eukaryota</taxon>
        <taxon>Sar</taxon>
        <taxon>Alveolata</taxon>
        <taxon>Apicomplexa</taxon>
        <taxon>Aconoidasida</taxon>
        <taxon>Haemosporida</taxon>
        <taxon>Plasmodiidae</taxon>
        <taxon>Plasmodium</taxon>
        <taxon>Plasmodium (Plasmodium)</taxon>
    </lineage>
</organism>
<gene>
    <name evidence="4" type="primary">PocGH01_14037600</name>
    <name evidence="4" type="ORF">POCGH01_14037600</name>
</gene>
<dbReference type="PRINTS" id="PR00689">
    <property type="entry name" value="ACOABINDINGP"/>
</dbReference>
<protein>
    <submittedName>
        <fullName evidence="4">Acyl-CoA binding protein, putative</fullName>
    </submittedName>
</protein>
<dbReference type="OrthoDB" id="346910at2759"/>
<feature type="domain" description="ACB" evidence="3">
    <location>
        <begin position="3"/>
        <end position="90"/>
    </location>
</feature>
<evidence type="ECO:0000259" key="3">
    <source>
        <dbReference type="PROSITE" id="PS51228"/>
    </source>
</evidence>
<dbReference type="PANTHER" id="PTHR23310:SF62">
    <property type="entry name" value="ACYL-COA BINDING PROTEIN 1, ISOFORM A"/>
    <property type="match status" value="1"/>
</dbReference>
<dbReference type="InterPro" id="IPR035984">
    <property type="entry name" value="Acyl-CoA-binding_sf"/>
</dbReference>
<reference evidence="4 5" key="1">
    <citation type="submission" date="2016-06" db="EMBL/GenBank/DDBJ databases">
        <authorList>
            <consortium name="Pathogen Informatics"/>
        </authorList>
    </citation>
    <scope>NUCLEOTIDE SEQUENCE [LARGE SCALE GENOMIC DNA]</scope>
    <source>
        <strain evidence="4">PocGH01</strain>
    </source>
</reference>
<dbReference type="InterPro" id="IPR014352">
    <property type="entry name" value="FERM/acyl-CoA-bd_prot_sf"/>
</dbReference>
<sequence>MNMTDLFDKCVQFINHLPKTEMMSVENKLLLYKYFKQGTIGKCNIVAPSMFRFEERKKYEAWKSIENLSKEEAKKKYVETVSSIYPNWNKEK</sequence>
<dbReference type="GO" id="GO:0006631">
    <property type="term" value="P:fatty acid metabolic process"/>
    <property type="evidence" value="ECO:0007669"/>
    <property type="project" value="TreeGrafter"/>
</dbReference>
<dbReference type="Pfam" id="PF00887">
    <property type="entry name" value="ACBP"/>
    <property type="match status" value="1"/>
</dbReference>
<dbReference type="AlphaFoldDB" id="A0A1D3U9X3"/>
<comment type="similarity">
    <text evidence="1">Belongs to the ACBP family.</text>
</comment>
<dbReference type="SUPFAM" id="SSF47027">
    <property type="entry name" value="Acyl-CoA binding protein"/>
    <property type="match status" value="1"/>
</dbReference>
<dbReference type="EMBL" id="LT594595">
    <property type="protein sequence ID" value="SCQ16934.1"/>
    <property type="molecule type" value="Genomic_DNA"/>
</dbReference>
<accession>A0A1D3U9X3</accession>
<dbReference type="PROSITE" id="PS51228">
    <property type="entry name" value="ACB_2"/>
    <property type="match status" value="1"/>
</dbReference>
<evidence type="ECO:0000313" key="5">
    <source>
        <dbReference type="Proteomes" id="UP000242942"/>
    </source>
</evidence>
<evidence type="ECO:0000256" key="2">
    <source>
        <dbReference type="ARBA" id="ARBA00023121"/>
    </source>
</evidence>
<dbReference type="GO" id="GO:0000062">
    <property type="term" value="F:fatty-acyl-CoA binding"/>
    <property type="evidence" value="ECO:0007669"/>
    <property type="project" value="InterPro"/>
</dbReference>
<proteinExistence type="inferred from homology"/>
<dbReference type="Proteomes" id="UP000242942">
    <property type="component" value="Chromosome 14"/>
</dbReference>
<evidence type="ECO:0000256" key="1">
    <source>
        <dbReference type="ARBA" id="ARBA00005567"/>
    </source>
</evidence>
<dbReference type="InterPro" id="IPR000582">
    <property type="entry name" value="Acyl-CoA-binding_protein"/>
</dbReference>
<dbReference type="Gene3D" id="1.20.80.10">
    <property type="match status" value="1"/>
</dbReference>
<evidence type="ECO:0000313" key="4">
    <source>
        <dbReference type="EMBL" id="SCQ16934.1"/>
    </source>
</evidence>
<dbReference type="PANTHER" id="PTHR23310">
    <property type="entry name" value="ACYL-COA-BINDING PROTEIN, ACBP"/>
    <property type="match status" value="1"/>
</dbReference>
<keyword evidence="2" id="KW-0446">Lipid-binding</keyword>
<keyword evidence="5" id="KW-1185">Reference proteome</keyword>